<sequence length="149" mass="16551">MPVQDNLPPGVSEALREYRTITTIPVQWGDMDAFGHVNNVVYIRWLESARVDLLDSVTSEVTMATGGIGPILASVHCDYKRQLHFPDTVHIGSRTERIGRTSVDVEHAVFSQNQQAVVAFGKSVLVVFDYAANRPVRIPESLRAGFEDK</sequence>
<organism evidence="1 2">
    <name type="scientific">Fuerstiella marisgermanici</name>
    <dbReference type="NCBI Taxonomy" id="1891926"/>
    <lineage>
        <taxon>Bacteria</taxon>
        <taxon>Pseudomonadati</taxon>
        <taxon>Planctomycetota</taxon>
        <taxon>Planctomycetia</taxon>
        <taxon>Planctomycetales</taxon>
        <taxon>Planctomycetaceae</taxon>
        <taxon>Fuerstiella</taxon>
    </lineage>
</organism>
<dbReference type="Pfam" id="PF13279">
    <property type="entry name" value="4HBT_2"/>
    <property type="match status" value="1"/>
</dbReference>
<gene>
    <name evidence="1" type="primary">fadM</name>
    <name evidence="1" type="ORF">Fuma_03847</name>
</gene>
<name>A0A1P8WJJ3_9PLAN</name>
<dbReference type="PANTHER" id="PTHR31793">
    <property type="entry name" value="4-HYDROXYBENZOYL-COA THIOESTERASE FAMILY MEMBER"/>
    <property type="match status" value="1"/>
</dbReference>
<dbReference type="PANTHER" id="PTHR31793:SF39">
    <property type="entry name" value="THIOESTERASE_THIOL ESTER DEHYDRASE-ISOMERASE"/>
    <property type="match status" value="1"/>
</dbReference>
<dbReference type="GO" id="GO:0047617">
    <property type="term" value="F:fatty acyl-CoA hydrolase activity"/>
    <property type="evidence" value="ECO:0007669"/>
    <property type="project" value="TreeGrafter"/>
</dbReference>
<dbReference type="InterPro" id="IPR029069">
    <property type="entry name" value="HotDog_dom_sf"/>
</dbReference>
<proteinExistence type="predicted"/>
<dbReference type="OrthoDB" id="9799036at2"/>
<protein>
    <submittedName>
        <fullName evidence="1">Long-chain acyl-CoA thioesterase FadM</fullName>
        <ecNumber evidence="1">3.1.2.-</ecNumber>
    </submittedName>
</protein>
<dbReference type="Proteomes" id="UP000187735">
    <property type="component" value="Chromosome"/>
</dbReference>
<evidence type="ECO:0000313" key="2">
    <source>
        <dbReference type="Proteomes" id="UP000187735"/>
    </source>
</evidence>
<dbReference type="EMBL" id="CP017641">
    <property type="protein sequence ID" value="APZ94223.1"/>
    <property type="molecule type" value="Genomic_DNA"/>
</dbReference>
<accession>A0A1P8WJJ3</accession>
<keyword evidence="1" id="KW-0378">Hydrolase</keyword>
<dbReference type="AlphaFoldDB" id="A0A1P8WJJ3"/>
<dbReference type="Gene3D" id="3.10.129.10">
    <property type="entry name" value="Hotdog Thioesterase"/>
    <property type="match status" value="1"/>
</dbReference>
<dbReference type="KEGG" id="fmr:Fuma_03847"/>
<reference evidence="1 2" key="1">
    <citation type="journal article" date="2016" name="Front. Microbiol.">
        <title>Fuerstia marisgermanicae gen. nov., sp. nov., an Unusual Member of the Phylum Planctomycetes from the German Wadden Sea.</title>
        <authorList>
            <person name="Kohn T."/>
            <person name="Heuer A."/>
            <person name="Jogler M."/>
            <person name="Vollmers J."/>
            <person name="Boedeker C."/>
            <person name="Bunk B."/>
            <person name="Rast P."/>
            <person name="Borchert D."/>
            <person name="Glockner I."/>
            <person name="Freese H.M."/>
            <person name="Klenk H.P."/>
            <person name="Overmann J."/>
            <person name="Kaster A.K."/>
            <person name="Rohde M."/>
            <person name="Wiegand S."/>
            <person name="Jogler C."/>
        </authorList>
    </citation>
    <scope>NUCLEOTIDE SEQUENCE [LARGE SCALE GENOMIC DNA]</scope>
    <source>
        <strain evidence="1 2">NH11</strain>
    </source>
</reference>
<dbReference type="EC" id="3.1.2.-" evidence="1"/>
<dbReference type="RefSeq" id="WP_083732162.1">
    <property type="nucleotide sequence ID" value="NZ_CP017641.1"/>
</dbReference>
<dbReference type="CDD" id="cd00586">
    <property type="entry name" value="4HBT"/>
    <property type="match status" value="1"/>
</dbReference>
<evidence type="ECO:0000313" key="1">
    <source>
        <dbReference type="EMBL" id="APZ94223.1"/>
    </source>
</evidence>
<keyword evidence="2" id="KW-1185">Reference proteome</keyword>
<dbReference type="InterPro" id="IPR050563">
    <property type="entry name" value="4-hydroxybenzoyl-CoA_TE"/>
</dbReference>
<dbReference type="STRING" id="1891926.Fuma_03847"/>
<dbReference type="SUPFAM" id="SSF54637">
    <property type="entry name" value="Thioesterase/thiol ester dehydrase-isomerase"/>
    <property type="match status" value="1"/>
</dbReference>